<dbReference type="InterPro" id="IPR014031">
    <property type="entry name" value="Ketoacyl_synth_C"/>
</dbReference>
<dbReference type="InterPro" id="IPR045851">
    <property type="entry name" value="AMP-bd_C_sf"/>
</dbReference>
<dbReference type="SUPFAM" id="SSF52151">
    <property type="entry name" value="FabD/lysophospholipase-like"/>
    <property type="match status" value="2"/>
</dbReference>
<dbReference type="Gene3D" id="1.10.1200.10">
    <property type="entry name" value="ACP-like"/>
    <property type="match status" value="3"/>
</dbReference>
<evidence type="ECO:0000256" key="4">
    <source>
        <dbReference type="ARBA" id="ARBA00022737"/>
    </source>
</evidence>
<keyword evidence="5" id="KW-0012">Acyltransferase</keyword>
<dbReference type="PANTHER" id="PTHR43775">
    <property type="entry name" value="FATTY ACID SYNTHASE"/>
    <property type="match status" value="1"/>
</dbReference>
<keyword evidence="1" id="KW-0596">Phosphopantetheine</keyword>
<dbReference type="Gene3D" id="3.30.300.30">
    <property type="match status" value="1"/>
</dbReference>
<feature type="region of interest" description="C-terminal hotdog fold" evidence="6">
    <location>
        <begin position="3566"/>
        <end position="3701"/>
    </location>
</feature>
<dbReference type="InterPro" id="IPR050091">
    <property type="entry name" value="PKS_NRPS_Biosynth_Enz"/>
</dbReference>
<dbReference type="InterPro" id="IPR057326">
    <property type="entry name" value="KR_dom"/>
</dbReference>
<feature type="active site" description="Proton acceptor; for dehydratase activity" evidence="6">
    <location>
        <position position="1825"/>
    </location>
</feature>
<dbReference type="InterPro" id="IPR036291">
    <property type="entry name" value="NAD(P)-bd_dom_sf"/>
</dbReference>
<feature type="domain" description="PKS/mFAS DH" evidence="9">
    <location>
        <begin position="1793"/>
        <end position="2075"/>
    </location>
</feature>
<dbReference type="Pfam" id="PF00698">
    <property type="entry name" value="Acyl_transf_1"/>
    <property type="match status" value="2"/>
</dbReference>
<dbReference type="InterPro" id="IPR020806">
    <property type="entry name" value="PKS_PP-bd"/>
</dbReference>
<dbReference type="InterPro" id="IPR025110">
    <property type="entry name" value="AMP-bd_C"/>
</dbReference>
<dbReference type="PROSITE" id="PS00606">
    <property type="entry name" value="KS3_1"/>
    <property type="match status" value="2"/>
</dbReference>
<evidence type="ECO:0000259" key="8">
    <source>
        <dbReference type="PROSITE" id="PS52004"/>
    </source>
</evidence>
<keyword evidence="4" id="KW-0677">Repeat</keyword>
<dbReference type="EMBL" id="JBHSIS010000007">
    <property type="protein sequence ID" value="MFC4855484.1"/>
    <property type="molecule type" value="Genomic_DNA"/>
</dbReference>
<dbReference type="InterPro" id="IPR013968">
    <property type="entry name" value="PKS_KR"/>
</dbReference>
<dbReference type="Pfam" id="PF14765">
    <property type="entry name" value="PS-DH"/>
    <property type="match status" value="2"/>
</dbReference>
<dbReference type="InterPro" id="IPR020841">
    <property type="entry name" value="PKS_Beta-ketoAc_synthase_dom"/>
</dbReference>
<dbReference type="InterPro" id="IPR009081">
    <property type="entry name" value="PP-bd_ACP"/>
</dbReference>
<evidence type="ECO:0000256" key="6">
    <source>
        <dbReference type="PROSITE-ProRule" id="PRU01363"/>
    </source>
</evidence>
<dbReference type="Gene3D" id="3.40.50.720">
    <property type="entry name" value="NAD(P)-binding Rossmann-like Domain"/>
    <property type="match status" value="2"/>
</dbReference>
<dbReference type="InterPro" id="IPR001227">
    <property type="entry name" value="Ac_transferase_dom_sf"/>
</dbReference>
<dbReference type="InterPro" id="IPR049551">
    <property type="entry name" value="PKS_DH_C"/>
</dbReference>
<dbReference type="SUPFAM" id="SSF55048">
    <property type="entry name" value="Probable ACP-binding domain of malonyl-CoA ACP transacylase"/>
    <property type="match status" value="2"/>
</dbReference>
<dbReference type="Pfam" id="PF21089">
    <property type="entry name" value="PKS_DH_N"/>
    <property type="match status" value="2"/>
</dbReference>
<dbReference type="InterPro" id="IPR016036">
    <property type="entry name" value="Malonyl_transacylase_ACP-bd"/>
</dbReference>
<dbReference type="InterPro" id="IPR032821">
    <property type="entry name" value="PKS_assoc"/>
</dbReference>
<dbReference type="Pfam" id="PF08659">
    <property type="entry name" value="KR"/>
    <property type="match status" value="2"/>
</dbReference>
<feature type="region of interest" description="N-terminal hotdog fold" evidence="6">
    <location>
        <begin position="1793"/>
        <end position="1919"/>
    </location>
</feature>
<dbReference type="InterPro" id="IPR000873">
    <property type="entry name" value="AMP-dep_synth/lig_dom"/>
</dbReference>
<dbReference type="SUPFAM" id="SSF56801">
    <property type="entry name" value="Acetyl-CoA synthetase-like"/>
    <property type="match status" value="1"/>
</dbReference>
<dbReference type="Pfam" id="PF22953">
    <property type="entry name" value="SpnB_Rossmann"/>
    <property type="match status" value="1"/>
</dbReference>
<feature type="domain" description="Carrier" evidence="7">
    <location>
        <begin position="4101"/>
        <end position="4176"/>
    </location>
</feature>
<feature type="domain" description="Ketosynthase family 3 (KS3)" evidence="8">
    <location>
        <begin position="2577"/>
        <end position="3001"/>
    </location>
</feature>
<evidence type="ECO:0000313" key="10">
    <source>
        <dbReference type="EMBL" id="MFC4855484.1"/>
    </source>
</evidence>
<dbReference type="InterPro" id="IPR042104">
    <property type="entry name" value="PKS_dehydratase_sf"/>
</dbReference>
<reference evidence="11" key="1">
    <citation type="journal article" date="2019" name="Int. J. Syst. Evol. Microbiol.">
        <title>The Global Catalogue of Microorganisms (GCM) 10K type strain sequencing project: providing services to taxonomists for standard genome sequencing and annotation.</title>
        <authorList>
            <consortium name="The Broad Institute Genomics Platform"/>
            <consortium name="The Broad Institute Genome Sequencing Center for Infectious Disease"/>
            <person name="Wu L."/>
            <person name="Ma J."/>
        </authorList>
    </citation>
    <scope>NUCLEOTIDE SEQUENCE [LARGE SCALE GENOMIC DNA]</scope>
    <source>
        <strain evidence="11">ZS-22-S1</strain>
    </source>
</reference>
<evidence type="ECO:0000259" key="7">
    <source>
        <dbReference type="PROSITE" id="PS50075"/>
    </source>
</evidence>
<dbReference type="PROSITE" id="PS52019">
    <property type="entry name" value="PKS_MFAS_DH"/>
    <property type="match status" value="2"/>
</dbReference>
<dbReference type="InterPro" id="IPR016039">
    <property type="entry name" value="Thiolase-like"/>
</dbReference>
<gene>
    <name evidence="10" type="ORF">ACFPCV_18385</name>
</gene>
<dbReference type="Gene3D" id="3.40.50.12780">
    <property type="entry name" value="N-terminal domain of ligase-like"/>
    <property type="match status" value="1"/>
</dbReference>
<dbReference type="InterPro" id="IPR014030">
    <property type="entry name" value="Ketoacyl_synth_N"/>
</dbReference>
<dbReference type="SUPFAM" id="SSF53901">
    <property type="entry name" value="Thiolase-like"/>
    <property type="match status" value="2"/>
</dbReference>
<evidence type="ECO:0000313" key="11">
    <source>
        <dbReference type="Proteomes" id="UP001595859"/>
    </source>
</evidence>
<keyword evidence="11" id="KW-1185">Reference proteome</keyword>
<evidence type="ECO:0000256" key="5">
    <source>
        <dbReference type="ARBA" id="ARBA00023315"/>
    </source>
</evidence>
<dbReference type="Gene3D" id="3.30.70.3290">
    <property type="match status" value="2"/>
</dbReference>
<dbReference type="SMART" id="SM00822">
    <property type="entry name" value="PKS_KR"/>
    <property type="match status" value="2"/>
</dbReference>
<dbReference type="SMART" id="SM00823">
    <property type="entry name" value="PKS_PP"/>
    <property type="match status" value="3"/>
</dbReference>
<dbReference type="Pfam" id="PF16197">
    <property type="entry name" value="KAsynt_C_assoc"/>
    <property type="match status" value="2"/>
</dbReference>
<feature type="domain" description="Carrier" evidence="7">
    <location>
        <begin position="851"/>
        <end position="926"/>
    </location>
</feature>
<dbReference type="InterPro" id="IPR049552">
    <property type="entry name" value="PKS_DH_N"/>
</dbReference>
<dbReference type="Gene3D" id="3.40.47.10">
    <property type="match status" value="2"/>
</dbReference>
<dbReference type="Gene3D" id="3.40.50.11460">
    <property type="match status" value="1"/>
</dbReference>
<dbReference type="InterPro" id="IPR020807">
    <property type="entry name" value="PKS_DH"/>
</dbReference>
<dbReference type="Pfam" id="PF02801">
    <property type="entry name" value="Ketoacyl-synt_C"/>
    <property type="match status" value="2"/>
</dbReference>
<feature type="domain" description="Ketosynthase family 3 (KS3)" evidence="8">
    <location>
        <begin position="944"/>
        <end position="1366"/>
    </location>
</feature>
<dbReference type="Pfam" id="PF00109">
    <property type="entry name" value="ketoacyl-synt"/>
    <property type="match status" value="2"/>
</dbReference>
<dbReference type="InterPro" id="IPR014043">
    <property type="entry name" value="Acyl_transferase_dom"/>
</dbReference>
<dbReference type="SUPFAM" id="SSF51735">
    <property type="entry name" value="NAD(P)-binding Rossmann-fold domains"/>
    <property type="match status" value="5"/>
</dbReference>
<dbReference type="CDD" id="cd00833">
    <property type="entry name" value="PKS"/>
    <property type="match status" value="2"/>
</dbReference>
<name>A0ABV9S3M8_9PSEU</name>
<dbReference type="PROSITE" id="PS00012">
    <property type="entry name" value="PHOSPHOPANTETHEINE"/>
    <property type="match status" value="3"/>
</dbReference>
<dbReference type="Gene3D" id="3.10.129.110">
    <property type="entry name" value="Polyketide synthase dehydratase"/>
    <property type="match status" value="2"/>
</dbReference>
<dbReference type="PROSITE" id="PS52004">
    <property type="entry name" value="KS3_2"/>
    <property type="match status" value="2"/>
</dbReference>
<comment type="caution">
    <text evidence="10">The sequence shown here is derived from an EMBL/GenBank/DDBJ whole genome shotgun (WGS) entry which is preliminary data.</text>
</comment>
<feature type="domain" description="PKS/mFAS DH" evidence="9">
    <location>
        <begin position="3432"/>
        <end position="3701"/>
    </location>
</feature>
<dbReference type="InterPro" id="IPR006162">
    <property type="entry name" value="Ppantetheine_attach_site"/>
</dbReference>
<dbReference type="InterPro" id="IPR055123">
    <property type="entry name" value="SpnB-like_Rossmann"/>
</dbReference>
<feature type="active site" description="Proton acceptor; for dehydratase activity" evidence="6">
    <location>
        <position position="3464"/>
    </location>
</feature>
<dbReference type="CDD" id="cd08956">
    <property type="entry name" value="KR_3_FAS_SDR_x"/>
    <property type="match status" value="2"/>
</dbReference>
<dbReference type="SMART" id="SM00825">
    <property type="entry name" value="PKS_KS"/>
    <property type="match status" value="2"/>
</dbReference>
<organism evidence="10 11">
    <name type="scientific">Actinophytocola glycyrrhizae</name>
    <dbReference type="NCBI Taxonomy" id="2044873"/>
    <lineage>
        <taxon>Bacteria</taxon>
        <taxon>Bacillati</taxon>
        <taxon>Actinomycetota</taxon>
        <taxon>Actinomycetes</taxon>
        <taxon>Pseudonocardiales</taxon>
        <taxon>Pseudonocardiaceae</taxon>
    </lineage>
</organism>
<evidence type="ECO:0000259" key="9">
    <source>
        <dbReference type="PROSITE" id="PS52019"/>
    </source>
</evidence>
<feature type="region of interest" description="C-terminal hotdog fold" evidence="6">
    <location>
        <begin position="1932"/>
        <end position="2075"/>
    </location>
</feature>
<dbReference type="InterPro" id="IPR018201">
    <property type="entry name" value="Ketoacyl_synth_AS"/>
</dbReference>
<proteinExistence type="predicted"/>
<dbReference type="SUPFAM" id="SSF47336">
    <property type="entry name" value="ACP-like"/>
    <property type="match status" value="3"/>
</dbReference>
<dbReference type="SMART" id="SM00827">
    <property type="entry name" value="PKS_AT"/>
    <property type="match status" value="2"/>
</dbReference>
<dbReference type="InterPro" id="IPR042099">
    <property type="entry name" value="ANL_N_sf"/>
</dbReference>
<dbReference type="SMART" id="SM00826">
    <property type="entry name" value="PKS_DH"/>
    <property type="match status" value="2"/>
</dbReference>
<dbReference type="RefSeq" id="WP_378057430.1">
    <property type="nucleotide sequence ID" value="NZ_JBHSIS010000007.1"/>
</dbReference>
<feature type="active site" description="Proton donor; for dehydratase activity" evidence="6">
    <location>
        <position position="3625"/>
    </location>
</feature>
<dbReference type="InterPro" id="IPR016035">
    <property type="entry name" value="Acyl_Trfase/lysoPLipase"/>
</dbReference>
<accession>A0ABV9S3M8</accession>
<dbReference type="InterPro" id="IPR036736">
    <property type="entry name" value="ACP-like_sf"/>
</dbReference>
<dbReference type="PROSITE" id="PS50075">
    <property type="entry name" value="CARRIER"/>
    <property type="match status" value="3"/>
</dbReference>
<keyword evidence="3" id="KW-0808">Transferase</keyword>
<dbReference type="Pfam" id="PF00501">
    <property type="entry name" value="AMP-binding"/>
    <property type="match status" value="1"/>
</dbReference>
<feature type="active site" description="Proton donor; for dehydratase activity" evidence="6">
    <location>
        <position position="1993"/>
    </location>
</feature>
<dbReference type="Gene3D" id="3.40.366.10">
    <property type="entry name" value="Malonyl-Coenzyme A Acyl Carrier Protein, domain 2"/>
    <property type="match status" value="2"/>
</dbReference>
<dbReference type="Pfam" id="PF00550">
    <property type="entry name" value="PP-binding"/>
    <property type="match status" value="3"/>
</dbReference>
<dbReference type="PANTHER" id="PTHR43775:SF51">
    <property type="entry name" value="INACTIVE PHENOLPHTHIOCEROL SYNTHESIS POLYKETIDE SYNTHASE TYPE I PKS1-RELATED"/>
    <property type="match status" value="1"/>
</dbReference>
<protein>
    <submittedName>
        <fullName evidence="10">SDR family NAD(P)-dependent oxidoreductase</fullName>
    </submittedName>
</protein>
<dbReference type="SMART" id="SM01294">
    <property type="entry name" value="PKS_PP_betabranch"/>
    <property type="match status" value="3"/>
</dbReference>
<dbReference type="InterPro" id="IPR049900">
    <property type="entry name" value="PKS_mFAS_DH"/>
</dbReference>
<dbReference type="Pfam" id="PF13193">
    <property type="entry name" value="AMP-binding_C"/>
    <property type="match status" value="1"/>
</dbReference>
<feature type="region of interest" description="N-terminal hotdog fold" evidence="6">
    <location>
        <begin position="3432"/>
        <end position="3555"/>
    </location>
</feature>
<sequence length="4258" mass="446416">MPRTELLRPLPELLRENANRYGERVAFADAGRAVTHADLATRTARIAGHLADLGVWPSDRVAVLADGVTAAESIVAACRAGAIAVPLDPATDDAELARLIADSGADTVIADAAHAHRVAALDPAPLNVIVRGDAEGTASYEELATTEPGSPPNDDLALDDLAFLVYTAGTTGPRKGVLSTQRNALWSAAAAYAPVVGLSEEDRLLWPLPVHDGLAHHLAVLATIAVGASVRFAGAEDMGTALADSTLVAGTPSVLRALLAAEAPDLRAGLAVGAASDADLRAEFASAFSAPLLDVYTTTETCGPVALTWPRGEDTHAARCLPVPGLSVRIVDPLTGTDMGTGQEGELWVSGPNVMAGGYHNLPDATAAVLRTGWYRTGDLARRDESGYLTVTGRLADVIVVGDERVRPERTEAVLRTVDGVTDAAVAGRPDDDLGATAVAFVVGDPDPASLIAACRAQLPAAAVPVEVFAVRAIPRTAAGAVARHRLLDTPARLLATTVTDELFALDWEPVANTVDGEPGDWVLVGPGHLANDTEAFADAYPDLLTLAEAVAAGRAAPDVACVELDADGMPPGEPRAFLADERVAVTRLVLLTRGAVHAGGYSPEPGLAAAWAHAREIQKRYPCRIALVDADAITPRALRGAVASGHDEVAIRSEALLRPRFTPVTAATAGPALGGAAVLVGKADETLVRHLTEAHGTSVVTAEDPAALAAVLAGRADVTTVVCTDPAPEVAQFAHEQTLARDLTAFVLLTTGYDTPATAFADALARHRAVLGLPSAAITWSPTGFLTLPEARRTAMFDLALAAGAPSVVAARRNELATGSTAMLNAPGAEATLAALKERLLALPVADRAQAVLELVHTETIAVLDSQAPAALDAETPFRQLGFDSIAAVQLRGRLCAATGLDLPATLIFDYPTPDTLVEHLLSELGAGTAAAPAATAVTARYDDPIAIVGMGCRYPGGVTSPDELWQLVVDGVDAVSQFPTNRGWDLASLFDGDGPGTISARYGGFLHDAADFDAEFFGISPREALAMDPQQRLLLETSWEALERAGIDPTRLRGTDTGVFAGVPVQHYGRGGHAEEDGVEGFLITGIASSVASGRIAYVLGLEGPAMTVDTACSSSLVSLHLAVQALRSGECSLAIAGGVTVMSGPETFTEFSRQGGLSPDGRCKAFSDDADGTGWSEGAGMLVVERLSDARRNGHPVLAVLRGTAINQDGASNGLTAPNGPAQQRVIRQALANAGVAPSEVDAVEAHGTGTMLGDPIEAQALLATYGQDRDRPLWLGSLKSNIGHAQAAAGVGGVIKMVMALRNEMLPRTLHVGEPTSKVNWSAGAMTLLTEPAQWRAGDVVRRAGVSSFGMSGTNAHVVIEEAPATPLPVPEAGPPVVPWVLTARTEQALRDQALRLKSFVEARPWLRPEEVGRSLLDTRARFDHRMVVTGADRDDLLVGLTTGTPFTGTSGKLAVLFTGQGAQRAAMGQRLYESFPVFAAAFDEVLSHFGQDLRDVITSGDGLDDTGNTQPALFAIEVALYRLLESWGVRPDYLAGHSIGELAAAHVAGVWSLEDACTVVAARGRLMQALPRGGAMIAIQATEDEVTPHLTDAVGIAAINGPDSLVISGDEAAAQGIAAAFIAQGRKTKQLTVSHAFHSPLMDPMLDEFRAVAASVTYHEPTIQIVGAEPTDPEYWVRHVRGTVRFADNIATLEAAGVRTFVEAGPDAVLSAMTDGAIPLLRGGRDELRTVADAFGRIATVTTVDSAAFFPGAGVVELPTYAFQRRSYWLRPADLGDLGAAGLTATGHPLLGAMLGVADSDRLVLTWRLSLQAQPWLADHAVLDTVLLPGTAFVELAGRAAEHTGHAAIEELTLQAPLTLTHDKPVDLQVWTGRPDEHGRRTVEVYSRPADSNTAEGEWTCHAAGVLSDEVPAAPAAVDTEWPPVGAEPAAVGDFYDWLLSRGFTYGPAFQGVQDVWRVGDELYAQVTLREEEQTGAARFGVHPALLDAALHPVVLHLDSGDGAERQAQAWLPFSWRGVRVHRSGATVLRVRLVPSGTNAVRVSATDGEGNPVLDAESVALRPVSTDQIGGAATPVAALYTTDWVTVPTPAERDTVPVHLVESGADPKDAVLAALAALQEALTGTDRLAVVTRPGDLAGAAVWGLVRSAQTEHPDRFVLVESAGDLVEAAIASGEPQVAVRDGALTVPRLTRTETSTSDTRLFDLAGTVLLTGGTGALGGALARHLITEHGARHLVLTSRRGLDTPGAPELRDELAALGAEVTIAACDAADRVAIAALLATIPHLVGVVHAAGVLDDGILESLTPERVDAVLRPKVDAAWHLHELAGEVELFVLFSSVASVLGTAGQANYAAANAFLDGLAAHRHAQGKPATALSWGLWAQDSAMTANLTEADRARLNRGGVLPHSVADGLALFDAACRSGAPHLVPVTLDQAALRTATGAPPPLHAMVKVPRKRRSSGQSGSALAQQLAGRTDEERRTFLLDVVRTQVSSVLALPDPDAVTATNAFKQLGFDSLTAVELRNRLNTATGLRLPATLTFDYPTPEALVGFLLAELGDSGQEQQAAAAPARASDEPIAIVGMACRYPGGVSTPDELWAMLTAGADGVTPFPADRGWDLANLFDPDPDTPGTSYVDQGGFLLDAAGFDAEFFGISPREALAMDPQQRVFLETCWEALERGGLDPATLRGTATGVFTGLMTHDYAARSSAVPDGVEGFWGTGTAGSVASGRVAYSLGFEGPAVTIDTACSSSLVALHLAAQALRSGECTLALAGGVTVMATPGLFVEFSRQRGLAKDGRCKAFSDEADGTAWAEGVGVLVVERLSDARRNGHPVLALLRGSAVNQDGASNGLTAPNGPSQQRVIRSALAGSGLTPSDVDVVEAHGTGTSLGDPIEAQALLATYGQDRDRPLWLGSLKSNIGHTQAAAGVGGVIKMVLAMRNGLLPRTLHVDEPSQKIDWSAGDVELLTEPVPWEPNGRPRRAGVSSFGVSGTNAHVIVEEAPAEPVAEPSDGPPVVPWVLSARTEQALLDQATRLKSFVEERPSLRIADVGRSLVETRVGFDHRAVVYGTDRDELLRGLADVTANVVRTGRLAVLFTGQGAQRAGMGRELYEAFPVFADAFDDVCAHFEADIRSVITTGEGLDETGNTQPALFAFEVALYRLLESWGVKPDYLAGHSIGELAAAHVAGVWSLEDACTVVAARGRLMQALPRGGSMIAIQATEEEVTPHLTEAVGIAAINGPRSVVISGDADAAEAIAAQFADRKTKRLTVSHAFHSPLMDPMLDEFRAVASSVTYHEPTIPIIGAEPTDPEYWVRHVRGTVRFADNIATLEAAGVRTFVEAGPDAVLTAMGGSDAADFVPTARRGRDEVRTVVEALGTLHTRGVRVDLPVLFAGAGRVDLPTYAFQHERYWLITQESAGSATGLGLGATGHPLLGAALGLADSERVVLTGRLSLRDHPWLADHVVFGTTLVPGAALVELARRAAEHTGLDVVEELTLHAPLVLTEADAVHVQVEVGEPDEAGQRSVRIHSRREGADDSWTQNASGLLATADDGPEWTGEWPPSDATQVPVDDVYDRIADLGVDYGPAFQGLTAVWQRGDDLFAEVSLPEGLRQDKYGIHPALLDAALHAMFVPERDDRQVVLPFSWNGVRITGESPAALRVRITKTGQDAYALALADRTGVPVASVATLVARPVSADALSSGPESLYRLDWVPAGPAAGSADTDVLHVETDDVRAAVHQTLSALRHADDRLAVVTRGATTGENLAGAAVWGLVRSAQTEQPDRFTLIDTDVDDIEAALASGEPQVAVRDGAVLVPRLAKATSTAEGRLFDPDGTVLITGGTGALSAALARHLITEHGAKHLVLTSRRGPAAPGAAELAAELGVDIVACDAADRDALKALLDGIPNLVGVIHAAGVVDDATIDSLTPEQVEAVLRPKVDAARNLHELTGDRDTVELFVLFSSATSILGTAGQANYAAANAYLDGLAVQRHAAGLPAVSLSWGLWAQDSAMTSHLSSADLARINRGGVHAHTVEEGLALFDAACRSGEPHLVPVKLDQRALRTAPNVAPPLRSFVKARRQAKTAVIPLAQQLSGRTEEEQRTLLLDLVRTNVATVLAHGTPDTIAADQQFKQLGFDSLTAVELRNRLNTATGLRLPATLTFDYPTPQALVTHLLSEVGGSQARQRLRTVVDTIAKLETALEEIDTDTDTDIAASLQRLLTKWRDKSEVTQEQEPDKDDLDEITADDLFDLLDDELGDVA</sequence>
<feature type="domain" description="Carrier" evidence="7">
    <location>
        <begin position="2484"/>
        <end position="2559"/>
    </location>
</feature>
<dbReference type="Proteomes" id="UP001595859">
    <property type="component" value="Unassembled WGS sequence"/>
</dbReference>
<keyword evidence="2" id="KW-0597">Phosphoprotein</keyword>
<evidence type="ECO:0000256" key="2">
    <source>
        <dbReference type="ARBA" id="ARBA00022553"/>
    </source>
</evidence>
<evidence type="ECO:0000256" key="3">
    <source>
        <dbReference type="ARBA" id="ARBA00022679"/>
    </source>
</evidence>
<evidence type="ECO:0000256" key="1">
    <source>
        <dbReference type="ARBA" id="ARBA00022450"/>
    </source>
</evidence>